<dbReference type="EMBL" id="FOQD01000019">
    <property type="protein sequence ID" value="SFJ37635.1"/>
    <property type="molecule type" value="Genomic_DNA"/>
</dbReference>
<dbReference type="InterPro" id="IPR010992">
    <property type="entry name" value="IHF-like_DNA-bd_dom_sf"/>
</dbReference>
<keyword evidence="7 12" id="KW-0238">DNA-binding</keyword>
<dbReference type="PANTHER" id="PTHR33175:SF13">
    <property type="entry name" value="HISTONE-LIKE PROTEIN"/>
    <property type="match status" value="1"/>
</dbReference>
<comment type="similarity">
    <text evidence="2 11">Belongs to the bacterial histone-like protein family.</text>
</comment>
<dbReference type="GO" id="GO:0030527">
    <property type="term" value="F:structural constituent of chromatin"/>
    <property type="evidence" value="ECO:0007669"/>
    <property type="project" value="InterPro"/>
</dbReference>
<evidence type="ECO:0000256" key="4">
    <source>
        <dbReference type="ARBA" id="ARBA00016145"/>
    </source>
</evidence>
<organism evidence="12 13">
    <name type="scientific">Planctomicrobium piriforme</name>
    <dbReference type="NCBI Taxonomy" id="1576369"/>
    <lineage>
        <taxon>Bacteria</taxon>
        <taxon>Pseudomonadati</taxon>
        <taxon>Planctomycetota</taxon>
        <taxon>Planctomycetia</taxon>
        <taxon>Planctomycetales</taxon>
        <taxon>Planctomycetaceae</taxon>
        <taxon>Planctomicrobium</taxon>
    </lineage>
</organism>
<dbReference type="STRING" id="1576369.SAMN05421753_11951"/>
<dbReference type="SUPFAM" id="SSF47729">
    <property type="entry name" value="IHF-like DNA-binding proteins"/>
    <property type="match status" value="1"/>
</dbReference>
<dbReference type="RefSeq" id="WP_092055233.1">
    <property type="nucleotide sequence ID" value="NZ_FOQD01000019.1"/>
</dbReference>
<comment type="function">
    <text evidence="10">DNA-binding protein that plays a critical role in nucleoid compaction, genome replication and DNA replication and transcription. Binds to both ssDNA and dsDNA with a binding site covering about 15 nucleotides. Displays DNA-supercoiling activity only when associated with the viral DNA topoisomerase 2.</text>
</comment>
<keyword evidence="13" id="KW-1185">Reference proteome</keyword>
<name>A0A1I3QUI7_9PLAN</name>
<reference evidence="13" key="1">
    <citation type="submission" date="2016-10" db="EMBL/GenBank/DDBJ databases">
        <authorList>
            <person name="Varghese N."/>
            <person name="Submissions S."/>
        </authorList>
    </citation>
    <scope>NUCLEOTIDE SEQUENCE [LARGE SCALE GENOMIC DNA]</scope>
    <source>
        <strain evidence="13">DSM 26348</strain>
    </source>
</reference>
<evidence type="ECO:0000256" key="2">
    <source>
        <dbReference type="ARBA" id="ARBA00010529"/>
    </source>
</evidence>
<evidence type="ECO:0000313" key="12">
    <source>
        <dbReference type="EMBL" id="SFJ37635.1"/>
    </source>
</evidence>
<evidence type="ECO:0000256" key="9">
    <source>
        <dbReference type="ARBA" id="ARBA00033227"/>
    </source>
</evidence>
<evidence type="ECO:0000256" key="3">
    <source>
        <dbReference type="ARBA" id="ARBA00011738"/>
    </source>
</evidence>
<comment type="subcellular location">
    <subcellularLocation>
        <location evidence="1">Virion</location>
    </subcellularLocation>
</comment>
<gene>
    <name evidence="12" type="ORF">SAMN05421753_11951</name>
</gene>
<dbReference type="GO" id="GO:0006260">
    <property type="term" value="P:DNA replication"/>
    <property type="evidence" value="ECO:0007669"/>
    <property type="project" value="UniProtKB-KW"/>
</dbReference>
<dbReference type="InterPro" id="IPR000119">
    <property type="entry name" value="Hist_DNA-bd"/>
</dbReference>
<keyword evidence="6" id="KW-0426">Late protein</keyword>
<evidence type="ECO:0000256" key="10">
    <source>
        <dbReference type="ARBA" id="ARBA00046140"/>
    </source>
</evidence>
<evidence type="ECO:0000256" key="11">
    <source>
        <dbReference type="RuleBase" id="RU003939"/>
    </source>
</evidence>
<dbReference type="Proteomes" id="UP000199518">
    <property type="component" value="Unassembled WGS sequence"/>
</dbReference>
<keyword evidence="5" id="KW-0235">DNA replication</keyword>
<comment type="subunit">
    <text evidence="3">Homodimer.</text>
</comment>
<accession>A0A1I3QUI7</accession>
<dbReference type="PANTHER" id="PTHR33175">
    <property type="entry name" value="DNA-BINDING PROTEIN HU"/>
    <property type="match status" value="1"/>
</dbReference>
<dbReference type="CDD" id="cd13834">
    <property type="entry name" value="HU_like"/>
    <property type="match status" value="1"/>
</dbReference>
<evidence type="ECO:0000313" key="13">
    <source>
        <dbReference type="Proteomes" id="UP000199518"/>
    </source>
</evidence>
<evidence type="ECO:0000256" key="5">
    <source>
        <dbReference type="ARBA" id="ARBA00022705"/>
    </source>
</evidence>
<dbReference type="SMART" id="SM00411">
    <property type="entry name" value="BHL"/>
    <property type="match status" value="1"/>
</dbReference>
<evidence type="ECO:0000256" key="6">
    <source>
        <dbReference type="ARBA" id="ARBA00022921"/>
    </source>
</evidence>
<dbReference type="OrthoDB" id="331625at2"/>
<sequence length="103" mass="11274">MADKPLTKTQILNELAERSGVAKKDVSEVMEKLEGLIEESLGKKGPGVFTMPGLMKIAIKTRKAQPARVGRNPQTGDEIQIPAKKAKKVVKVTALKKLKEMVH</sequence>
<evidence type="ECO:0000256" key="1">
    <source>
        <dbReference type="ARBA" id="ARBA00004328"/>
    </source>
</evidence>
<dbReference type="GO" id="GO:0003677">
    <property type="term" value="F:DNA binding"/>
    <property type="evidence" value="ECO:0007669"/>
    <property type="project" value="UniProtKB-KW"/>
</dbReference>
<evidence type="ECO:0000256" key="8">
    <source>
        <dbReference type="ARBA" id="ARBA00033120"/>
    </source>
</evidence>
<dbReference type="GO" id="GO:0005829">
    <property type="term" value="C:cytosol"/>
    <property type="evidence" value="ECO:0007669"/>
    <property type="project" value="TreeGrafter"/>
</dbReference>
<evidence type="ECO:0000256" key="7">
    <source>
        <dbReference type="ARBA" id="ARBA00023125"/>
    </source>
</evidence>
<dbReference type="AlphaFoldDB" id="A0A1I3QUI7"/>
<dbReference type="Pfam" id="PF00216">
    <property type="entry name" value="Bac_DNA_binding"/>
    <property type="match status" value="1"/>
</dbReference>
<proteinExistence type="inferred from homology"/>
<dbReference type="Gene3D" id="4.10.520.10">
    <property type="entry name" value="IHF-like DNA-binding proteins"/>
    <property type="match status" value="1"/>
</dbReference>
<protein>
    <recommendedName>
        <fullName evidence="4">Viral histone-like protein</fullName>
    </recommendedName>
    <alternativeName>
        <fullName evidence="9">DNA-binding protein pA104R</fullName>
    </alternativeName>
    <alternativeName>
        <fullName evidence="8">pA104R</fullName>
    </alternativeName>
</protein>